<dbReference type="RefSeq" id="WP_073094851.1">
    <property type="nucleotide sequence ID" value="NZ_FRCY01000006.1"/>
</dbReference>
<feature type="transmembrane region" description="Helical" evidence="8">
    <location>
        <begin position="143"/>
        <end position="162"/>
    </location>
</feature>
<keyword evidence="3" id="KW-0813">Transport</keyword>
<sequence>MKNKYFDIHAPVFWPSVALIVLFIGVTLWVGEPMALVFTDMKTFITDKTGWLFIIAVNTFIIFCFFLGFSKYGAIRLGGKEAQPEFSTGAWFAMLFSAGMGIGLLFWGVAEPVYHYAVPPYGDAFTLEAGERAMNLTFLHWGFHAWAIYAVVGLSLAFFTYNRKLPLTIRSVFYPLLGERMNGWMGNVIDVLAVLATLFGLATSLGLGVQQVSGGLFYLFGIPNTVTVQVLLITGITLIATISVISGIDKGVKFLSQWNVRIAAILLIFVLIVGPTLFIFRSFVQNMGNYLTSIIEVSTWTEAYRDNGWQGDWTVFYWAWWISWSPFVGMFIARVSRGRTIQEFIFGVLLVPTLLTFLWLTALGGSAIFLDMQEGLASGSHVLSETITEDVSLALFVFLENFPFSGIGSIIGILLVTSFFVTSSDSGSLVIDSITAGGKLDAPVGQRVFWATTEGAVAAVLLIGGGLTALQTAAITTGLPFLVILVVMCYSLQKGLQQEYARLSQYDKELDRKSYEKRLSDVIMKKLEKEKKS</sequence>
<keyword evidence="10" id="KW-1185">Reference proteome</keyword>
<keyword evidence="4" id="KW-1003">Cell membrane</keyword>
<accession>A0A1M7P0I4</accession>
<evidence type="ECO:0000256" key="3">
    <source>
        <dbReference type="ARBA" id="ARBA00022448"/>
    </source>
</evidence>
<feature type="transmembrane region" description="Helical" evidence="8">
    <location>
        <begin position="448"/>
        <end position="467"/>
    </location>
</feature>
<feature type="transmembrane region" description="Helical" evidence="8">
    <location>
        <begin position="12"/>
        <end position="30"/>
    </location>
</feature>
<dbReference type="Proteomes" id="UP000184513">
    <property type="component" value="Unassembled WGS sequence"/>
</dbReference>
<feature type="transmembrane region" description="Helical" evidence="8">
    <location>
        <begin position="50"/>
        <end position="69"/>
    </location>
</feature>
<name>A0A1M7P0I4_9BACT</name>
<dbReference type="PROSITE" id="PS01303">
    <property type="entry name" value="BCCT"/>
    <property type="match status" value="1"/>
</dbReference>
<keyword evidence="6 8" id="KW-1133">Transmembrane helix</keyword>
<comment type="subcellular location">
    <subcellularLocation>
        <location evidence="1">Cell membrane</location>
        <topology evidence="1">Multi-pass membrane protein</topology>
    </subcellularLocation>
</comment>
<reference evidence="9 10" key="1">
    <citation type="submission" date="2016-11" db="EMBL/GenBank/DDBJ databases">
        <authorList>
            <person name="Jaros S."/>
            <person name="Januszkiewicz K."/>
            <person name="Wedrychowicz H."/>
        </authorList>
    </citation>
    <scope>NUCLEOTIDE SEQUENCE [LARGE SCALE GENOMIC DNA]</scope>
    <source>
        <strain evidence="9 10">CGMCC 1.6102</strain>
    </source>
</reference>
<feature type="transmembrane region" description="Helical" evidence="8">
    <location>
        <begin position="315"/>
        <end position="333"/>
    </location>
</feature>
<dbReference type="AlphaFoldDB" id="A0A1M7P0I4"/>
<feature type="transmembrane region" description="Helical" evidence="8">
    <location>
        <begin position="226"/>
        <end position="248"/>
    </location>
</feature>
<dbReference type="STRING" id="388280.SAMN04488057_106220"/>
<keyword evidence="7 8" id="KW-0472">Membrane</keyword>
<evidence type="ECO:0000256" key="6">
    <source>
        <dbReference type="ARBA" id="ARBA00022989"/>
    </source>
</evidence>
<dbReference type="GO" id="GO:0005886">
    <property type="term" value="C:plasma membrane"/>
    <property type="evidence" value="ECO:0007669"/>
    <property type="project" value="UniProtKB-SubCell"/>
</dbReference>
<gene>
    <name evidence="9" type="ORF">SAMN04488057_106220</name>
</gene>
<dbReference type="EMBL" id="FRCY01000006">
    <property type="protein sequence ID" value="SHN09959.1"/>
    <property type="molecule type" value="Genomic_DNA"/>
</dbReference>
<dbReference type="OrthoDB" id="9775735at2"/>
<evidence type="ECO:0000256" key="4">
    <source>
        <dbReference type="ARBA" id="ARBA00022475"/>
    </source>
</evidence>
<dbReference type="NCBIfam" id="TIGR00842">
    <property type="entry name" value="bcct"/>
    <property type="match status" value="1"/>
</dbReference>
<dbReference type="InterPro" id="IPR018093">
    <property type="entry name" value="BCCT_CS"/>
</dbReference>
<evidence type="ECO:0000313" key="9">
    <source>
        <dbReference type="EMBL" id="SHN09959.1"/>
    </source>
</evidence>
<evidence type="ECO:0000256" key="7">
    <source>
        <dbReference type="ARBA" id="ARBA00023136"/>
    </source>
</evidence>
<dbReference type="PANTHER" id="PTHR30047:SF7">
    <property type="entry name" value="HIGH-AFFINITY CHOLINE TRANSPORT PROTEIN"/>
    <property type="match status" value="1"/>
</dbReference>
<dbReference type="Pfam" id="PF02028">
    <property type="entry name" value="BCCT"/>
    <property type="match status" value="1"/>
</dbReference>
<comment type="similarity">
    <text evidence="2">Belongs to the BCCT transporter (TC 2.A.15) family.</text>
</comment>
<evidence type="ECO:0000256" key="8">
    <source>
        <dbReference type="SAM" id="Phobius"/>
    </source>
</evidence>
<feature type="transmembrane region" description="Helical" evidence="8">
    <location>
        <begin position="345"/>
        <end position="370"/>
    </location>
</feature>
<feature type="transmembrane region" description="Helical" evidence="8">
    <location>
        <begin position="473"/>
        <end position="492"/>
    </location>
</feature>
<evidence type="ECO:0000313" key="10">
    <source>
        <dbReference type="Proteomes" id="UP000184513"/>
    </source>
</evidence>
<evidence type="ECO:0000256" key="2">
    <source>
        <dbReference type="ARBA" id="ARBA00005658"/>
    </source>
</evidence>
<dbReference type="PANTHER" id="PTHR30047">
    <property type="entry name" value="HIGH-AFFINITY CHOLINE TRANSPORT PROTEIN-RELATED"/>
    <property type="match status" value="1"/>
</dbReference>
<feature type="transmembrane region" description="Helical" evidence="8">
    <location>
        <begin position="402"/>
        <end position="421"/>
    </location>
</feature>
<evidence type="ECO:0000256" key="1">
    <source>
        <dbReference type="ARBA" id="ARBA00004651"/>
    </source>
</evidence>
<feature type="transmembrane region" description="Helical" evidence="8">
    <location>
        <begin position="90"/>
        <end position="110"/>
    </location>
</feature>
<protein>
    <submittedName>
        <fullName evidence="9">Choline/glycine/proline betaine transport protein</fullName>
    </submittedName>
</protein>
<feature type="transmembrane region" description="Helical" evidence="8">
    <location>
        <begin position="183"/>
        <end position="206"/>
    </location>
</feature>
<dbReference type="GO" id="GO:0022857">
    <property type="term" value="F:transmembrane transporter activity"/>
    <property type="evidence" value="ECO:0007669"/>
    <property type="project" value="InterPro"/>
</dbReference>
<dbReference type="InterPro" id="IPR000060">
    <property type="entry name" value="BCCT_transptr"/>
</dbReference>
<organism evidence="9 10">
    <name type="scientific">Cyclobacterium lianum</name>
    <dbReference type="NCBI Taxonomy" id="388280"/>
    <lineage>
        <taxon>Bacteria</taxon>
        <taxon>Pseudomonadati</taxon>
        <taxon>Bacteroidota</taxon>
        <taxon>Cytophagia</taxon>
        <taxon>Cytophagales</taxon>
        <taxon>Cyclobacteriaceae</taxon>
        <taxon>Cyclobacterium</taxon>
    </lineage>
</organism>
<feature type="transmembrane region" description="Helical" evidence="8">
    <location>
        <begin position="260"/>
        <end position="280"/>
    </location>
</feature>
<evidence type="ECO:0000256" key="5">
    <source>
        <dbReference type="ARBA" id="ARBA00022692"/>
    </source>
</evidence>
<proteinExistence type="inferred from homology"/>
<keyword evidence="5 8" id="KW-0812">Transmembrane</keyword>